<dbReference type="Pfam" id="PF02469">
    <property type="entry name" value="Fasciclin"/>
    <property type="match status" value="1"/>
</dbReference>
<reference evidence="3" key="1">
    <citation type="journal article" date="2019" name="Int. J. Syst. Evol. Microbiol.">
        <title>The Global Catalogue of Microorganisms (GCM) 10K type strain sequencing project: providing services to taxonomists for standard genome sequencing and annotation.</title>
        <authorList>
            <consortium name="The Broad Institute Genomics Platform"/>
            <consortium name="The Broad Institute Genome Sequencing Center for Infectious Disease"/>
            <person name="Wu L."/>
            <person name="Ma J."/>
        </authorList>
    </citation>
    <scope>NUCLEOTIDE SEQUENCE [LARGE SCALE GENOMIC DNA]</scope>
    <source>
        <strain evidence="3">KCTC 52298</strain>
    </source>
</reference>
<feature type="domain" description="FAS1" evidence="1">
    <location>
        <begin position="56"/>
        <end position="131"/>
    </location>
</feature>
<evidence type="ECO:0000259" key="1">
    <source>
        <dbReference type="Pfam" id="PF02469"/>
    </source>
</evidence>
<dbReference type="Gene3D" id="2.30.180.10">
    <property type="entry name" value="FAS1 domain"/>
    <property type="match status" value="2"/>
</dbReference>
<dbReference type="RefSeq" id="WP_210353828.1">
    <property type="nucleotide sequence ID" value="NZ_JAEQMU010000001.1"/>
</dbReference>
<dbReference type="InterPro" id="IPR036378">
    <property type="entry name" value="FAS1_dom_sf"/>
</dbReference>
<keyword evidence="3" id="KW-1185">Reference proteome</keyword>
<evidence type="ECO:0000313" key="2">
    <source>
        <dbReference type="EMBL" id="MFD2555506.1"/>
    </source>
</evidence>
<dbReference type="SUPFAM" id="SSF82153">
    <property type="entry name" value="FAS1 domain"/>
    <property type="match status" value="2"/>
</dbReference>
<dbReference type="PROSITE" id="PS51257">
    <property type="entry name" value="PROKAR_LIPOPROTEIN"/>
    <property type="match status" value="1"/>
</dbReference>
<dbReference type="EMBL" id="JBHULD010000014">
    <property type="protein sequence ID" value="MFD2555506.1"/>
    <property type="molecule type" value="Genomic_DNA"/>
</dbReference>
<name>A0ABW5L2W3_9SPHI</name>
<accession>A0ABW5L2W3</accession>
<sequence>MNTKNYISIALGLFSILFFSLSCQKNEFMPDPMGEKVPFEDTLKSDINQLLKASPELKTFYTAWEKSTVEEKLRHRGTKTKATIFAPNDAALQKLGVTVSAIAAMTVADVDSLVLFYVSVGDIKVSELKERSDNFIAKSMLSKPGLFVRYFEGNPEGTLAYDPYFYRHYVRIQKEQVMINGKKAGKLNYKRAVDGGLYMLETAIEKPTKTMLEVLEADGRFKMFVESQRLADEMFVERMIDEIEPWMGFRPSVEDIQNSWANYRFYYQRGWIIESPAYEGYKGPNIGISTLFAPTDDAFRKAGFNTVQDILTFNIQRGDARFDPDMFEIAGGYPMDTVYSYHRNWGRIVQPATLGKDKAMGNATVFFSNDLTPSLNEYMVNVGGNVTMEYAYKMPLSFSANNGQIQIKVKNSEHAPVNVIEADILTLNGPIHVVDNLILPKGFKLK</sequence>
<protein>
    <submittedName>
        <fullName evidence="2">Fasciclin domain-containing protein</fullName>
    </submittedName>
</protein>
<dbReference type="Proteomes" id="UP001597440">
    <property type="component" value="Unassembled WGS sequence"/>
</dbReference>
<dbReference type="InterPro" id="IPR050904">
    <property type="entry name" value="Adhesion/Biosynth-related"/>
</dbReference>
<evidence type="ECO:0000313" key="3">
    <source>
        <dbReference type="Proteomes" id="UP001597440"/>
    </source>
</evidence>
<comment type="caution">
    <text evidence="2">The sequence shown here is derived from an EMBL/GenBank/DDBJ whole genome shotgun (WGS) entry which is preliminary data.</text>
</comment>
<gene>
    <name evidence="2" type="ORF">ACFSQW_13955</name>
</gene>
<dbReference type="PANTHER" id="PTHR10900">
    <property type="entry name" value="PERIOSTIN-RELATED"/>
    <property type="match status" value="1"/>
</dbReference>
<proteinExistence type="predicted"/>
<dbReference type="InterPro" id="IPR000782">
    <property type="entry name" value="FAS1_domain"/>
</dbReference>
<dbReference type="PANTHER" id="PTHR10900:SF77">
    <property type="entry name" value="FI19380P1"/>
    <property type="match status" value="1"/>
</dbReference>
<organism evidence="2 3">
    <name type="scientific">Sphingobacterium tabacisoli</name>
    <dbReference type="NCBI Taxonomy" id="2044855"/>
    <lineage>
        <taxon>Bacteria</taxon>
        <taxon>Pseudomonadati</taxon>
        <taxon>Bacteroidota</taxon>
        <taxon>Sphingobacteriia</taxon>
        <taxon>Sphingobacteriales</taxon>
        <taxon>Sphingobacteriaceae</taxon>
        <taxon>Sphingobacterium</taxon>
    </lineage>
</organism>